<dbReference type="Proteomes" id="UP000823842">
    <property type="component" value="Unassembled WGS sequence"/>
</dbReference>
<gene>
    <name evidence="1" type="ORF">IAA06_13265</name>
</gene>
<name>A0A9D2RWX8_9FIRM</name>
<reference evidence="1" key="2">
    <citation type="submission" date="2021-04" db="EMBL/GenBank/DDBJ databases">
        <authorList>
            <person name="Gilroy R."/>
        </authorList>
    </citation>
    <scope>NUCLEOTIDE SEQUENCE</scope>
    <source>
        <strain evidence="1">ChiSjej1B19-5720</strain>
    </source>
</reference>
<sequence>MPLIVRGSGFSVGGGKNSYSTDAVQIIKITGAVGKTAIWWSDPQDTTLDAIVFVKWAGTLVVRKEGSAPIN</sequence>
<reference evidence="1" key="1">
    <citation type="journal article" date="2021" name="PeerJ">
        <title>Extensive microbial diversity within the chicken gut microbiome revealed by metagenomics and culture.</title>
        <authorList>
            <person name="Gilroy R."/>
            <person name="Ravi A."/>
            <person name="Getino M."/>
            <person name="Pursley I."/>
            <person name="Horton D.L."/>
            <person name="Alikhan N.F."/>
            <person name="Baker D."/>
            <person name="Gharbi K."/>
            <person name="Hall N."/>
            <person name="Watson M."/>
            <person name="Adriaenssens E.M."/>
            <person name="Foster-Nyarko E."/>
            <person name="Jarju S."/>
            <person name="Secka A."/>
            <person name="Antonio M."/>
            <person name="Oren A."/>
            <person name="Chaudhuri R.R."/>
            <person name="La Ragione R."/>
            <person name="Hildebrand F."/>
            <person name="Pallen M.J."/>
        </authorList>
    </citation>
    <scope>NUCLEOTIDE SEQUENCE</scope>
    <source>
        <strain evidence="1">ChiSjej1B19-5720</strain>
    </source>
</reference>
<comment type="caution">
    <text evidence="1">The sequence shown here is derived from an EMBL/GenBank/DDBJ whole genome shotgun (WGS) entry which is preliminary data.</text>
</comment>
<protein>
    <submittedName>
        <fullName evidence="1">Uncharacterized protein</fullName>
    </submittedName>
</protein>
<proteinExistence type="predicted"/>
<accession>A0A9D2RWX8</accession>
<evidence type="ECO:0000313" key="2">
    <source>
        <dbReference type="Proteomes" id="UP000823842"/>
    </source>
</evidence>
<dbReference type="EMBL" id="DWYZ01000247">
    <property type="protein sequence ID" value="HJB29742.1"/>
    <property type="molecule type" value="Genomic_DNA"/>
</dbReference>
<feature type="non-terminal residue" evidence="1">
    <location>
        <position position="71"/>
    </location>
</feature>
<dbReference type="AlphaFoldDB" id="A0A9D2RWX8"/>
<evidence type="ECO:0000313" key="1">
    <source>
        <dbReference type="EMBL" id="HJB29742.1"/>
    </source>
</evidence>
<organism evidence="1 2">
    <name type="scientific">Candidatus Blautia faecavium</name>
    <dbReference type="NCBI Taxonomy" id="2838487"/>
    <lineage>
        <taxon>Bacteria</taxon>
        <taxon>Bacillati</taxon>
        <taxon>Bacillota</taxon>
        <taxon>Clostridia</taxon>
        <taxon>Lachnospirales</taxon>
        <taxon>Lachnospiraceae</taxon>
        <taxon>Blautia</taxon>
    </lineage>
</organism>